<dbReference type="Proteomes" id="UP000217790">
    <property type="component" value="Unassembled WGS sequence"/>
</dbReference>
<dbReference type="GO" id="GO:0005975">
    <property type="term" value="P:carbohydrate metabolic process"/>
    <property type="evidence" value="ECO:0007669"/>
    <property type="project" value="InterPro"/>
</dbReference>
<dbReference type="SUPFAM" id="SSF48208">
    <property type="entry name" value="Six-hairpin glycosidases"/>
    <property type="match status" value="1"/>
</dbReference>
<evidence type="ECO:0000313" key="2">
    <source>
        <dbReference type="Proteomes" id="UP000217790"/>
    </source>
</evidence>
<organism evidence="1 2">
    <name type="scientific">Armillaria gallica</name>
    <name type="common">Bulbous honey fungus</name>
    <name type="synonym">Armillaria bulbosa</name>
    <dbReference type="NCBI Taxonomy" id="47427"/>
    <lineage>
        <taxon>Eukaryota</taxon>
        <taxon>Fungi</taxon>
        <taxon>Dikarya</taxon>
        <taxon>Basidiomycota</taxon>
        <taxon>Agaricomycotina</taxon>
        <taxon>Agaricomycetes</taxon>
        <taxon>Agaricomycetidae</taxon>
        <taxon>Agaricales</taxon>
        <taxon>Marasmiineae</taxon>
        <taxon>Physalacriaceae</taxon>
        <taxon>Armillaria</taxon>
    </lineage>
</organism>
<accession>A0A2H3CXA6</accession>
<dbReference type="OrthoDB" id="3068171at2759"/>
<sequence length="98" mass="10322">TAISLSALSAEATSNQTYLDAAIESANIIRAHLLNPSNIVLDSVSSMSNESCSVDSTVYSYNSGIFIKGLVVLADITRNASTEALYVLTDPSCPHTEP</sequence>
<name>A0A2H3CXA6_ARMGA</name>
<dbReference type="InParanoid" id="A0A2H3CXA6"/>
<gene>
    <name evidence="1" type="ORF">ARMGADRAFT_1128175</name>
</gene>
<evidence type="ECO:0000313" key="1">
    <source>
        <dbReference type="EMBL" id="PBK86104.1"/>
    </source>
</evidence>
<proteinExistence type="predicted"/>
<dbReference type="Pfam" id="PF03663">
    <property type="entry name" value="Glyco_hydro_76"/>
    <property type="match status" value="1"/>
</dbReference>
<reference evidence="2" key="1">
    <citation type="journal article" date="2017" name="Nat. Ecol. Evol.">
        <title>Genome expansion and lineage-specific genetic innovations in the forest pathogenic fungi Armillaria.</title>
        <authorList>
            <person name="Sipos G."/>
            <person name="Prasanna A.N."/>
            <person name="Walter M.C."/>
            <person name="O'Connor E."/>
            <person name="Balint B."/>
            <person name="Krizsan K."/>
            <person name="Kiss B."/>
            <person name="Hess J."/>
            <person name="Varga T."/>
            <person name="Slot J."/>
            <person name="Riley R."/>
            <person name="Boka B."/>
            <person name="Rigling D."/>
            <person name="Barry K."/>
            <person name="Lee J."/>
            <person name="Mihaltcheva S."/>
            <person name="LaButti K."/>
            <person name="Lipzen A."/>
            <person name="Waldron R."/>
            <person name="Moloney N.M."/>
            <person name="Sperisen C."/>
            <person name="Kredics L."/>
            <person name="Vagvoelgyi C."/>
            <person name="Patrignani A."/>
            <person name="Fitzpatrick D."/>
            <person name="Nagy I."/>
            <person name="Doyle S."/>
            <person name="Anderson J.B."/>
            <person name="Grigoriev I.V."/>
            <person name="Gueldener U."/>
            <person name="Muensterkoetter M."/>
            <person name="Nagy L.G."/>
        </authorList>
    </citation>
    <scope>NUCLEOTIDE SEQUENCE [LARGE SCALE GENOMIC DNA]</scope>
    <source>
        <strain evidence="2">Ar21-2</strain>
    </source>
</reference>
<dbReference type="EMBL" id="KZ293686">
    <property type="protein sequence ID" value="PBK86104.1"/>
    <property type="molecule type" value="Genomic_DNA"/>
</dbReference>
<dbReference type="Gene3D" id="1.50.10.20">
    <property type="match status" value="1"/>
</dbReference>
<dbReference type="InterPro" id="IPR005198">
    <property type="entry name" value="Glyco_hydro_76"/>
</dbReference>
<dbReference type="STRING" id="47427.A0A2H3CXA6"/>
<dbReference type="AlphaFoldDB" id="A0A2H3CXA6"/>
<dbReference type="InterPro" id="IPR008928">
    <property type="entry name" value="6-hairpin_glycosidase_sf"/>
</dbReference>
<feature type="non-terminal residue" evidence="1">
    <location>
        <position position="1"/>
    </location>
</feature>
<protein>
    <submittedName>
        <fullName evidence="1">Uncharacterized protein</fullName>
    </submittedName>
</protein>
<keyword evidence="2" id="KW-1185">Reference proteome</keyword>